<protein>
    <submittedName>
        <fullName evidence="3">Pilus assembly protein</fullName>
    </submittedName>
</protein>
<dbReference type="InterPro" id="IPR012495">
    <property type="entry name" value="TadE-like_dom"/>
</dbReference>
<keyword evidence="1" id="KW-1133">Transmembrane helix</keyword>
<dbReference type="RefSeq" id="WP_198916830.1">
    <property type="nucleotide sequence ID" value="NZ_JAEKPD010000013.1"/>
</dbReference>
<comment type="caution">
    <text evidence="3">The sequence shown here is derived from an EMBL/GenBank/DDBJ whole genome shotgun (WGS) entry which is preliminary data.</text>
</comment>
<organism evidence="3 4">
    <name type="scientific">Palleronia pontilimi</name>
    <dbReference type="NCBI Taxonomy" id="1964209"/>
    <lineage>
        <taxon>Bacteria</taxon>
        <taxon>Pseudomonadati</taxon>
        <taxon>Pseudomonadota</taxon>
        <taxon>Alphaproteobacteria</taxon>
        <taxon>Rhodobacterales</taxon>
        <taxon>Roseobacteraceae</taxon>
        <taxon>Palleronia</taxon>
    </lineage>
</organism>
<evidence type="ECO:0000313" key="3">
    <source>
        <dbReference type="EMBL" id="MBJ3763655.1"/>
    </source>
</evidence>
<dbReference type="AlphaFoldDB" id="A0A934IJE7"/>
<proteinExistence type="predicted"/>
<keyword evidence="1" id="KW-0812">Transmembrane</keyword>
<reference evidence="3" key="1">
    <citation type="submission" date="2020-12" db="EMBL/GenBank/DDBJ databases">
        <title>Bacterial taxonomy.</title>
        <authorList>
            <person name="Pan X."/>
        </authorList>
    </citation>
    <scope>NUCLEOTIDE SEQUENCE</scope>
    <source>
        <strain evidence="3">KCTC 52957</strain>
    </source>
</reference>
<evidence type="ECO:0000259" key="2">
    <source>
        <dbReference type="Pfam" id="PF07811"/>
    </source>
</evidence>
<keyword evidence="4" id="KW-1185">Reference proteome</keyword>
<keyword evidence="1" id="KW-0472">Membrane</keyword>
<gene>
    <name evidence="3" type="ORF">ILP92_12935</name>
</gene>
<dbReference type="EMBL" id="JAEKPD010000013">
    <property type="protein sequence ID" value="MBJ3763655.1"/>
    <property type="molecule type" value="Genomic_DNA"/>
</dbReference>
<feature type="transmembrane region" description="Helical" evidence="1">
    <location>
        <begin position="20"/>
        <end position="41"/>
    </location>
</feature>
<dbReference type="Proteomes" id="UP000642488">
    <property type="component" value="Unassembled WGS sequence"/>
</dbReference>
<evidence type="ECO:0000313" key="4">
    <source>
        <dbReference type="Proteomes" id="UP000642488"/>
    </source>
</evidence>
<sequence>MLGKLGYSRDERGAVLVEALIAFPVMSIISFGLLEFGYMMWERQQLAMGVRDAARYWSRCRPVFSPTVPSACNETTARNIAFYGTPVPGTNEPRRVPGWDDSSQLLLYPSKGSLSTAPQDDDIVKVVGTVVHQGSPAFSAILSSPVTISYSLEMRQIGW</sequence>
<evidence type="ECO:0000256" key="1">
    <source>
        <dbReference type="SAM" id="Phobius"/>
    </source>
</evidence>
<name>A0A934IJE7_9RHOB</name>
<feature type="domain" description="TadE-like" evidence="2">
    <location>
        <begin position="13"/>
        <end position="55"/>
    </location>
</feature>
<accession>A0A934IJE7</accession>
<dbReference type="Pfam" id="PF07811">
    <property type="entry name" value="TadE"/>
    <property type="match status" value="1"/>
</dbReference>